<accession>A0ABY6WDR3</accession>
<name>A0ABY6WDR3_9BURK</name>
<evidence type="ECO:0000313" key="2">
    <source>
        <dbReference type="Proteomes" id="UP000361468"/>
    </source>
</evidence>
<reference evidence="1 2" key="1">
    <citation type="submission" date="2019-08" db="EMBL/GenBank/DDBJ databases">
        <authorList>
            <person name="Peeters C."/>
        </authorList>
    </citation>
    <scope>NUCLEOTIDE SEQUENCE [LARGE SCALE GENOMIC DNA]</scope>
    <source>
        <strain evidence="1 2">LMG 31119</strain>
    </source>
</reference>
<sequence length="58" mass="6386">MSGTQHGTHGQRARGHFVAGCLVVKNADDRAAGRARFDDQLRDHGAVGRVERRRGFVE</sequence>
<protein>
    <submittedName>
        <fullName evidence="1">Uncharacterized protein</fullName>
    </submittedName>
</protein>
<dbReference type="EMBL" id="CABPSO010000001">
    <property type="protein sequence ID" value="VVE60653.1"/>
    <property type="molecule type" value="Genomic_DNA"/>
</dbReference>
<organism evidence="1 2">
    <name type="scientific">Pandoraea pnomenusa</name>
    <dbReference type="NCBI Taxonomy" id="93220"/>
    <lineage>
        <taxon>Bacteria</taxon>
        <taxon>Pseudomonadati</taxon>
        <taxon>Pseudomonadota</taxon>
        <taxon>Betaproteobacteria</taxon>
        <taxon>Burkholderiales</taxon>
        <taxon>Burkholderiaceae</taxon>
        <taxon>Pandoraea</taxon>
    </lineage>
</organism>
<gene>
    <name evidence="1" type="ORF">PPN31119_00312</name>
</gene>
<keyword evidence="2" id="KW-1185">Reference proteome</keyword>
<dbReference type="Proteomes" id="UP000361468">
    <property type="component" value="Unassembled WGS sequence"/>
</dbReference>
<evidence type="ECO:0000313" key="1">
    <source>
        <dbReference type="EMBL" id="VVE60653.1"/>
    </source>
</evidence>
<proteinExistence type="predicted"/>
<comment type="caution">
    <text evidence="1">The sequence shown here is derived from an EMBL/GenBank/DDBJ whole genome shotgun (WGS) entry which is preliminary data.</text>
</comment>